<comment type="caution">
    <text evidence="1">The sequence shown here is derived from an EMBL/GenBank/DDBJ whole genome shotgun (WGS) entry which is preliminary data.</text>
</comment>
<dbReference type="RefSeq" id="WP_132130735.1">
    <property type="nucleotide sequence ID" value="NZ_CP042432.1"/>
</dbReference>
<gene>
    <name evidence="1" type="ORF">EDD80_1224</name>
</gene>
<proteinExistence type="predicted"/>
<dbReference type="Proteomes" id="UP000295807">
    <property type="component" value="Unassembled WGS sequence"/>
</dbReference>
<evidence type="ECO:0000313" key="1">
    <source>
        <dbReference type="EMBL" id="TCS84284.1"/>
    </source>
</evidence>
<dbReference type="EMBL" id="SMAD01000022">
    <property type="protein sequence ID" value="TCS84284.1"/>
    <property type="molecule type" value="Genomic_DNA"/>
</dbReference>
<dbReference type="Pfam" id="PF16398">
    <property type="entry name" value="DUF5007"/>
    <property type="match status" value="1"/>
</dbReference>
<reference evidence="1 2" key="1">
    <citation type="submission" date="2019-03" db="EMBL/GenBank/DDBJ databases">
        <title>Genomic Encyclopedia of Type Strains, Phase IV (KMG-IV): sequencing the most valuable type-strain genomes for metagenomic binning, comparative biology and taxonomic classification.</title>
        <authorList>
            <person name="Goeker M."/>
        </authorList>
    </citation>
    <scope>NUCLEOTIDE SEQUENCE [LARGE SCALE GENOMIC DNA]</scope>
    <source>
        <strain evidence="1 2">DSM 21100</strain>
    </source>
</reference>
<name>A0A4R3KKJ1_9SPHI</name>
<dbReference type="InterPro" id="IPR032173">
    <property type="entry name" value="DUF5007"/>
</dbReference>
<dbReference type="AlphaFoldDB" id="A0A4R3KKJ1"/>
<organism evidence="1 2">
    <name type="scientific">Anseongella ginsenosidimutans</name>
    <dbReference type="NCBI Taxonomy" id="496056"/>
    <lineage>
        <taxon>Bacteria</taxon>
        <taxon>Pseudomonadati</taxon>
        <taxon>Bacteroidota</taxon>
        <taxon>Sphingobacteriia</taxon>
        <taxon>Sphingobacteriales</taxon>
        <taxon>Sphingobacteriaceae</taxon>
        <taxon>Anseongella</taxon>
    </lineage>
</organism>
<sequence length="366" mass="41990">MKMKQFKFGIRSAVLFLLPLLVGFSGCREIFDLPEERDYLGKNLNYSDKILEPILGRTTVMGGFNADNSTMPMTFEIVNARYGDGRPVTDLFQVRPTWVWTAAYDGLETSLEEINAKRKLEERPLFEIRPSGEFILWGSSSNELIAPRPADSSSLTQEIRFFDVKISNSGGDTILKDFQIIPWRERPYEPSNDMNYYTGGIARDPNDLKNPFKRDYIQPGIDNIVGATTNRQMVNNEEIKDLVAYIRPFEGGNGHNLRFRFIGPDSSAIHPASFNDTKWDRLVHGFNMEMTDEYVQYDVAYPIPLVDIRTAFSNGSSANVKFNYSRGAFGGGRSFSSFWLDFEIFREGDWEIVFHFRNDLPKFEDE</sequence>
<dbReference type="PROSITE" id="PS51257">
    <property type="entry name" value="PROKAR_LIPOPROTEIN"/>
    <property type="match status" value="1"/>
</dbReference>
<keyword evidence="2" id="KW-1185">Reference proteome</keyword>
<accession>A0A4R3KKJ1</accession>
<evidence type="ECO:0000313" key="2">
    <source>
        <dbReference type="Proteomes" id="UP000295807"/>
    </source>
</evidence>
<dbReference type="OrthoDB" id="737630at2"/>
<protein>
    <submittedName>
        <fullName evidence="1">Uncharacterized protein DUF5007</fullName>
    </submittedName>
</protein>